<organism evidence="1 2">
    <name type="scientific">Chlamydia suis</name>
    <dbReference type="NCBI Taxonomy" id="83559"/>
    <lineage>
        <taxon>Bacteria</taxon>
        <taxon>Pseudomonadati</taxon>
        <taxon>Chlamydiota</taxon>
        <taxon>Chlamydiia</taxon>
        <taxon>Chlamydiales</taxon>
        <taxon>Chlamydiaceae</taxon>
        <taxon>Chlamydia/Chlamydophila group</taxon>
        <taxon>Chlamydia</taxon>
    </lineage>
</organism>
<evidence type="ECO:0000313" key="2">
    <source>
        <dbReference type="Proteomes" id="UP000512184"/>
    </source>
</evidence>
<gene>
    <name evidence="1" type="primary">hypothetical protein</name>
    <name evidence="1" type="ORF">Chls_072</name>
</gene>
<reference evidence="1" key="1">
    <citation type="submission" date="2019-01" db="EMBL/GenBank/DDBJ databases">
        <title>Whole genome sequencing and annotation enables comparative genome analysis that reveals unique features of the Chlamydia suis R19 Genome.</title>
        <authorList>
            <person name="Dimond Z.E."/>
        </authorList>
    </citation>
    <scope>NUCLEOTIDE SEQUENCE [LARGE SCALE GENOMIC DNA]</scope>
    <source>
        <strain evidence="1">R19</strain>
    </source>
</reference>
<dbReference type="Proteomes" id="UP000512184">
    <property type="component" value="Chromosome"/>
</dbReference>
<name>A0ABX6IS85_9CHLA</name>
<evidence type="ECO:0000313" key="1">
    <source>
        <dbReference type="EMBL" id="QHP82947.1"/>
    </source>
</evidence>
<protein>
    <submittedName>
        <fullName evidence="1">Uncharacterized protein</fullName>
    </submittedName>
</protein>
<accession>A0ABX6IS85</accession>
<proteinExistence type="predicted"/>
<keyword evidence="2" id="KW-1185">Reference proteome</keyword>
<sequence>MNPYFLKKSPDQQGFFFGVVLRLLRVKILIIAGSLQKNCNA</sequence>
<dbReference type="EMBL" id="CP035278">
    <property type="protein sequence ID" value="QHP82947.1"/>
    <property type="molecule type" value="Genomic_DNA"/>
</dbReference>